<dbReference type="PANTHER" id="PTHR22749">
    <property type="entry name" value="RIBOFLAVIN KINASE/FMN ADENYLYLTRANSFERASE"/>
    <property type="match status" value="1"/>
</dbReference>
<evidence type="ECO:0000256" key="9">
    <source>
        <dbReference type="ARBA" id="ARBA00022777"/>
    </source>
</evidence>
<dbReference type="UniPathway" id="UPA00276">
    <property type="reaction ID" value="UER00406"/>
</dbReference>
<dbReference type="InterPro" id="IPR023465">
    <property type="entry name" value="Riboflavin_kinase_dom_sf"/>
</dbReference>
<proteinExistence type="inferred from homology"/>
<sequence length="325" mass="35991">MSFPASNGPCALTIGNFDGVHLGHQAILARVRDAAAARELSPAVMTFEPHPKEYFAHLRGQPELAPARIYTLRDRLAAIRACGIRQISLQRFNAHLAAMPAEAFVTDLLADSLQARWLLVGRDFRFGHQRRGNIELLRELGPQHGIEVEVMEDVTDPAGLRISSSDIRQALAEGNLDNAKAHLGRAWTISGHVLHGRKLGRTLGFPTMNIRPPARCAARAGVYIVRIHGLDDAPFAGVANLGMRPTVDQSRRMVLEVHALTEPDPLLARDPAFSKARLQAYGKLVRIEFLQLLRDELRFSDLDSLTAAIQNDVRLAYDYFSRHGL</sequence>
<dbReference type="Proteomes" id="UP000245212">
    <property type="component" value="Unassembled WGS sequence"/>
</dbReference>
<keyword evidence="8 15" id="KW-0547">Nucleotide-binding</keyword>
<accession>A0A2V1K1Y7</accession>
<dbReference type="EC" id="2.7.7.2" evidence="15"/>
<dbReference type="EMBL" id="QETA01000001">
    <property type="protein sequence ID" value="PWF25274.1"/>
    <property type="molecule type" value="Genomic_DNA"/>
</dbReference>
<evidence type="ECO:0000256" key="13">
    <source>
        <dbReference type="ARBA" id="ARBA00047880"/>
    </source>
</evidence>
<keyword evidence="11 15" id="KW-0067">ATP-binding</keyword>
<dbReference type="PIRSF" id="PIRSF004491">
    <property type="entry name" value="FAD_Synth"/>
    <property type="match status" value="1"/>
</dbReference>
<dbReference type="AlphaFoldDB" id="A0A2V1K1Y7"/>
<dbReference type="GO" id="GO:0008531">
    <property type="term" value="F:riboflavin kinase activity"/>
    <property type="evidence" value="ECO:0007669"/>
    <property type="project" value="UniProtKB-UniRule"/>
</dbReference>
<evidence type="ECO:0000313" key="17">
    <source>
        <dbReference type="EMBL" id="PWF25274.1"/>
    </source>
</evidence>
<keyword evidence="18" id="KW-1185">Reference proteome</keyword>
<dbReference type="GO" id="GO:0009231">
    <property type="term" value="P:riboflavin biosynthetic process"/>
    <property type="evidence" value="ECO:0007669"/>
    <property type="project" value="InterPro"/>
</dbReference>
<evidence type="ECO:0000256" key="15">
    <source>
        <dbReference type="PIRNR" id="PIRNR004491"/>
    </source>
</evidence>
<comment type="catalytic activity">
    <reaction evidence="13 15">
        <text>riboflavin + ATP = FMN + ADP + H(+)</text>
        <dbReference type="Rhea" id="RHEA:14357"/>
        <dbReference type="ChEBI" id="CHEBI:15378"/>
        <dbReference type="ChEBI" id="CHEBI:30616"/>
        <dbReference type="ChEBI" id="CHEBI:57986"/>
        <dbReference type="ChEBI" id="CHEBI:58210"/>
        <dbReference type="ChEBI" id="CHEBI:456216"/>
        <dbReference type="EC" id="2.7.1.26"/>
    </reaction>
</comment>
<comment type="function">
    <text evidence="1">Catalyzes the phosphorylation of riboflavin to FMN followed by the adenylation of FMN to FAD.</text>
</comment>
<dbReference type="GO" id="GO:0003919">
    <property type="term" value="F:FMN adenylyltransferase activity"/>
    <property type="evidence" value="ECO:0007669"/>
    <property type="project" value="UniProtKB-UniRule"/>
</dbReference>
<dbReference type="Gene3D" id="3.40.50.620">
    <property type="entry name" value="HUPs"/>
    <property type="match status" value="1"/>
</dbReference>
<evidence type="ECO:0000256" key="2">
    <source>
        <dbReference type="ARBA" id="ARBA00004726"/>
    </source>
</evidence>
<evidence type="ECO:0000256" key="4">
    <source>
        <dbReference type="ARBA" id="ARBA00022630"/>
    </source>
</evidence>
<organism evidence="17 18">
    <name type="scientific">Corticimicrobacter populi</name>
    <dbReference type="NCBI Taxonomy" id="2175229"/>
    <lineage>
        <taxon>Bacteria</taxon>
        <taxon>Pseudomonadati</taxon>
        <taxon>Pseudomonadota</taxon>
        <taxon>Betaproteobacteria</taxon>
        <taxon>Burkholderiales</taxon>
        <taxon>Alcaligenaceae</taxon>
        <taxon>Corticimicrobacter</taxon>
    </lineage>
</organism>
<protein>
    <recommendedName>
        <fullName evidence="15">Riboflavin biosynthesis protein</fullName>
    </recommendedName>
    <domain>
        <recommendedName>
            <fullName evidence="15">Riboflavin kinase</fullName>
            <ecNumber evidence="15">2.7.1.26</ecNumber>
        </recommendedName>
        <alternativeName>
            <fullName evidence="15">Flavokinase</fullName>
        </alternativeName>
    </domain>
    <domain>
        <recommendedName>
            <fullName evidence="15">FMN adenylyltransferase</fullName>
            <ecNumber evidence="15">2.7.7.2</ecNumber>
        </recommendedName>
        <alternativeName>
            <fullName evidence="15">FAD pyrophosphorylase</fullName>
        </alternativeName>
        <alternativeName>
            <fullName evidence="15">FAD synthase</fullName>
        </alternativeName>
    </domain>
</protein>
<evidence type="ECO:0000256" key="14">
    <source>
        <dbReference type="ARBA" id="ARBA00049494"/>
    </source>
</evidence>
<comment type="catalytic activity">
    <reaction evidence="14 15">
        <text>FMN + ATP + H(+) = FAD + diphosphate</text>
        <dbReference type="Rhea" id="RHEA:17237"/>
        <dbReference type="ChEBI" id="CHEBI:15378"/>
        <dbReference type="ChEBI" id="CHEBI:30616"/>
        <dbReference type="ChEBI" id="CHEBI:33019"/>
        <dbReference type="ChEBI" id="CHEBI:57692"/>
        <dbReference type="ChEBI" id="CHEBI:58210"/>
        <dbReference type="EC" id="2.7.7.2"/>
    </reaction>
</comment>
<keyword evidence="4 15" id="KW-0285">Flavoprotein</keyword>
<dbReference type="GO" id="GO:0006747">
    <property type="term" value="P:FAD biosynthetic process"/>
    <property type="evidence" value="ECO:0007669"/>
    <property type="project" value="UniProtKB-UniRule"/>
</dbReference>
<name>A0A2V1K1Y7_9BURK</name>
<dbReference type="InterPro" id="IPR023468">
    <property type="entry name" value="Riboflavin_kinase"/>
</dbReference>
<dbReference type="UniPathway" id="UPA00277">
    <property type="reaction ID" value="UER00407"/>
</dbReference>
<feature type="domain" description="Riboflavin kinase" evidence="16">
    <location>
        <begin position="182"/>
        <end position="321"/>
    </location>
</feature>
<dbReference type="SMART" id="SM00904">
    <property type="entry name" value="Flavokinase"/>
    <property type="match status" value="1"/>
</dbReference>
<dbReference type="NCBIfam" id="NF004159">
    <property type="entry name" value="PRK05627.1-2"/>
    <property type="match status" value="1"/>
</dbReference>
<comment type="similarity">
    <text evidence="15">Belongs to the ribF family.</text>
</comment>
<reference evidence="18" key="1">
    <citation type="submission" date="2018-05" db="EMBL/GenBank/DDBJ databases">
        <authorList>
            <person name="Li Y."/>
        </authorList>
    </citation>
    <scope>NUCLEOTIDE SEQUENCE [LARGE SCALE GENOMIC DNA]</scope>
    <source>
        <strain evidence="18">3d-2-2</strain>
    </source>
</reference>
<gene>
    <name evidence="17" type="ORF">DD235_03755</name>
</gene>
<evidence type="ECO:0000259" key="16">
    <source>
        <dbReference type="SMART" id="SM00904"/>
    </source>
</evidence>
<keyword evidence="9 15" id="KW-0418">Kinase</keyword>
<dbReference type="CDD" id="cd02064">
    <property type="entry name" value="FAD_synthetase_N"/>
    <property type="match status" value="1"/>
</dbReference>
<evidence type="ECO:0000256" key="5">
    <source>
        <dbReference type="ARBA" id="ARBA00022643"/>
    </source>
</evidence>
<dbReference type="NCBIfam" id="TIGR00083">
    <property type="entry name" value="ribF"/>
    <property type="match status" value="1"/>
</dbReference>
<evidence type="ECO:0000313" key="18">
    <source>
        <dbReference type="Proteomes" id="UP000245212"/>
    </source>
</evidence>
<dbReference type="EC" id="2.7.1.26" evidence="15"/>
<dbReference type="GO" id="GO:0009398">
    <property type="term" value="P:FMN biosynthetic process"/>
    <property type="evidence" value="ECO:0007669"/>
    <property type="project" value="UniProtKB-UniRule"/>
</dbReference>
<evidence type="ECO:0000256" key="6">
    <source>
        <dbReference type="ARBA" id="ARBA00022679"/>
    </source>
</evidence>
<dbReference type="SUPFAM" id="SSF52374">
    <property type="entry name" value="Nucleotidylyl transferase"/>
    <property type="match status" value="1"/>
</dbReference>
<keyword evidence="12" id="KW-0511">Multifunctional enzyme</keyword>
<dbReference type="RefSeq" id="WP_109060675.1">
    <property type="nucleotide sequence ID" value="NZ_QETA01000001.1"/>
</dbReference>
<evidence type="ECO:0000256" key="3">
    <source>
        <dbReference type="ARBA" id="ARBA00005201"/>
    </source>
</evidence>
<dbReference type="InterPro" id="IPR002606">
    <property type="entry name" value="Riboflavin_kinase_bac"/>
</dbReference>
<dbReference type="InterPro" id="IPR015865">
    <property type="entry name" value="Riboflavin_kinase_bac/euk"/>
</dbReference>
<dbReference type="Pfam" id="PF06574">
    <property type="entry name" value="FAD_syn"/>
    <property type="match status" value="1"/>
</dbReference>
<dbReference type="InterPro" id="IPR014729">
    <property type="entry name" value="Rossmann-like_a/b/a_fold"/>
</dbReference>
<dbReference type="InterPro" id="IPR015864">
    <property type="entry name" value="FAD_synthase"/>
</dbReference>
<evidence type="ECO:0000256" key="12">
    <source>
        <dbReference type="ARBA" id="ARBA00023268"/>
    </source>
</evidence>
<evidence type="ECO:0000256" key="7">
    <source>
        <dbReference type="ARBA" id="ARBA00022695"/>
    </source>
</evidence>
<evidence type="ECO:0000256" key="8">
    <source>
        <dbReference type="ARBA" id="ARBA00022741"/>
    </source>
</evidence>
<comment type="caution">
    <text evidence="17">The sequence shown here is derived from an EMBL/GenBank/DDBJ whole genome shotgun (WGS) entry which is preliminary data.</text>
</comment>
<dbReference type="Gene3D" id="2.40.30.30">
    <property type="entry name" value="Riboflavin kinase-like"/>
    <property type="match status" value="1"/>
</dbReference>
<keyword evidence="10 15" id="KW-0274">FAD</keyword>
<evidence type="ECO:0000256" key="10">
    <source>
        <dbReference type="ARBA" id="ARBA00022827"/>
    </source>
</evidence>
<keyword evidence="5 15" id="KW-0288">FMN</keyword>
<comment type="pathway">
    <text evidence="2 15">Cofactor biosynthesis; FAD biosynthesis; FAD from FMN: step 1/1.</text>
</comment>
<dbReference type="Pfam" id="PF01687">
    <property type="entry name" value="Flavokinase"/>
    <property type="match status" value="1"/>
</dbReference>
<dbReference type="FunFam" id="3.40.50.620:FF:000021">
    <property type="entry name" value="Riboflavin biosynthesis protein"/>
    <property type="match status" value="1"/>
</dbReference>
<dbReference type="SUPFAM" id="SSF82114">
    <property type="entry name" value="Riboflavin kinase-like"/>
    <property type="match status" value="1"/>
</dbReference>
<dbReference type="GO" id="GO:0005524">
    <property type="term" value="F:ATP binding"/>
    <property type="evidence" value="ECO:0007669"/>
    <property type="project" value="UniProtKB-UniRule"/>
</dbReference>
<dbReference type="PANTHER" id="PTHR22749:SF6">
    <property type="entry name" value="RIBOFLAVIN KINASE"/>
    <property type="match status" value="1"/>
</dbReference>
<keyword evidence="7 15" id="KW-0548">Nucleotidyltransferase</keyword>
<evidence type="ECO:0000256" key="1">
    <source>
        <dbReference type="ARBA" id="ARBA00002121"/>
    </source>
</evidence>
<comment type="pathway">
    <text evidence="3 15">Cofactor biosynthesis; FMN biosynthesis; FMN from riboflavin (ATP route): step 1/1.</text>
</comment>
<keyword evidence="6 15" id="KW-0808">Transferase</keyword>
<evidence type="ECO:0000256" key="11">
    <source>
        <dbReference type="ARBA" id="ARBA00022840"/>
    </source>
</evidence>